<accession>A0A803PDX6</accession>
<organism evidence="2 3">
    <name type="scientific">Cannabis sativa</name>
    <name type="common">Hemp</name>
    <name type="synonym">Marijuana</name>
    <dbReference type="NCBI Taxonomy" id="3483"/>
    <lineage>
        <taxon>Eukaryota</taxon>
        <taxon>Viridiplantae</taxon>
        <taxon>Streptophyta</taxon>
        <taxon>Embryophyta</taxon>
        <taxon>Tracheophyta</taxon>
        <taxon>Spermatophyta</taxon>
        <taxon>Magnoliopsida</taxon>
        <taxon>eudicotyledons</taxon>
        <taxon>Gunneridae</taxon>
        <taxon>Pentapetalae</taxon>
        <taxon>rosids</taxon>
        <taxon>fabids</taxon>
        <taxon>Rosales</taxon>
        <taxon>Cannabaceae</taxon>
        <taxon>Cannabis</taxon>
    </lineage>
</organism>
<evidence type="ECO:0000313" key="3">
    <source>
        <dbReference type="Proteomes" id="UP000596661"/>
    </source>
</evidence>
<proteinExistence type="predicted"/>
<evidence type="ECO:0000256" key="1">
    <source>
        <dbReference type="SAM" id="MobiDB-lite"/>
    </source>
</evidence>
<dbReference type="AlphaFoldDB" id="A0A803PDX6"/>
<name>A0A803PDX6_CANSA</name>
<sequence>MNPGTNAIAGGVQKSSSNEAKTGGRDCGDPAISMCLPPKLGQFYDFFSFSHLTPPLHYIRRSNRPFHEDTTDDDFLLP</sequence>
<protein>
    <submittedName>
        <fullName evidence="2">Uncharacterized protein</fullName>
    </submittedName>
</protein>
<reference evidence="2" key="1">
    <citation type="submission" date="2018-11" db="EMBL/GenBank/DDBJ databases">
        <authorList>
            <person name="Grassa J C."/>
        </authorList>
    </citation>
    <scope>NUCLEOTIDE SEQUENCE [LARGE SCALE GENOMIC DNA]</scope>
</reference>
<dbReference type="Proteomes" id="UP000596661">
    <property type="component" value="Chromosome 4"/>
</dbReference>
<dbReference type="EnsemblPlants" id="evm.model.04.1638">
    <property type="protein sequence ID" value="cds.evm.model.04.1638"/>
    <property type="gene ID" value="evm.TU.04.1638"/>
</dbReference>
<evidence type="ECO:0000313" key="2">
    <source>
        <dbReference type="EnsemblPlants" id="cds.evm.model.04.1638"/>
    </source>
</evidence>
<reference evidence="2" key="2">
    <citation type="submission" date="2021-03" db="UniProtKB">
        <authorList>
            <consortium name="EnsemblPlants"/>
        </authorList>
    </citation>
    <scope>IDENTIFICATION</scope>
</reference>
<dbReference type="EMBL" id="UZAU01000395">
    <property type="status" value="NOT_ANNOTATED_CDS"/>
    <property type="molecule type" value="Genomic_DNA"/>
</dbReference>
<keyword evidence="3" id="KW-1185">Reference proteome</keyword>
<feature type="region of interest" description="Disordered" evidence="1">
    <location>
        <begin position="1"/>
        <end position="28"/>
    </location>
</feature>
<dbReference type="Gramene" id="evm.model.04.1638">
    <property type="protein sequence ID" value="cds.evm.model.04.1638"/>
    <property type="gene ID" value="evm.TU.04.1638"/>
</dbReference>